<keyword evidence="7 13" id="KW-0067">ATP-binding</keyword>
<dbReference type="InterPro" id="IPR023366">
    <property type="entry name" value="ATP_synth_asu-like_sf"/>
</dbReference>
<evidence type="ECO:0000256" key="9">
    <source>
        <dbReference type="ARBA" id="ARBA00023065"/>
    </source>
</evidence>
<evidence type="ECO:0000256" key="12">
    <source>
        <dbReference type="ARBA" id="ARBA00054855"/>
    </source>
</evidence>
<evidence type="ECO:0000256" key="7">
    <source>
        <dbReference type="ARBA" id="ARBA00022840"/>
    </source>
</evidence>
<feature type="domain" description="ATPsynthase alpha/beta subunit barrel-sandwich" evidence="16">
    <location>
        <begin position="125"/>
        <end position="209"/>
    </location>
</feature>
<dbReference type="CDD" id="cd18119">
    <property type="entry name" value="ATP-synt_V_A-type_alpha_N"/>
    <property type="match status" value="1"/>
</dbReference>
<keyword evidence="4 13" id="KW-0813">Transport</keyword>
<dbReference type="CDD" id="cd18111">
    <property type="entry name" value="ATP-synt_V_A-type_alpha_C"/>
    <property type="match status" value="1"/>
</dbReference>
<dbReference type="GO" id="GO:0046961">
    <property type="term" value="F:proton-transporting ATPase activity, rotational mechanism"/>
    <property type="evidence" value="ECO:0007669"/>
    <property type="project" value="InterPro"/>
</dbReference>
<dbReference type="PROSITE" id="PS00152">
    <property type="entry name" value="ATPASE_ALPHA_BETA"/>
    <property type="match status" value="1"/>
</dbReference>
<dbReference type="InterPro" id="IPR036121">
    <property type="entry name" value="ATPase_F1/V1/A1_a/bsu_N_sf"/>
</dbReference>
<dbReference type="Gene3D" id="3.40.50.300">
    <property type="entry name" value="P-loop containing nucleotide triphosphate hydrolases"/>
    <property type="match status" value="1"/>
</dbReference>
<evidence type="ECO:0000256" key="8">
    <source>
        <dbReference type="ARBA" id="ARBA00022967"/>
    </source>
</evidence>
<evidence type="ECO:0000313" key="18">
    <source>
        <dbReference type="EMBL" id="EFH92845.1"/>
    </source>
</evidence>
<comment type="caution">
    <text evidence="18">The sequence shown here is derived from an EMBL/GenBank/DDBJ whole genome shotgun (WGS) entry which is preliminary data.</text>
</comment>
<sequence length="603" mass="67107">MSKKLLERTFCKGELILKEGKVLKVSGPLVVAEGMENASVYDVVEVSDDKLIGEIIEMRGDKASIQVYEETTGIGPGDKVISTGHPLSIELGPGILEQMFDGIQRPLKSLQEKAGDFLLRGVSAPSLNREKKWEFKPVKSVGDEVEAGDIIGEVQETEVIVHKIMVPANVSGKIKSIESGEFTVDQTVCVVEQESKDIEINMIQRWPVRNGRPYKEKEDPIKPLITGQRVIDTFFPVAKGGTAAIPGPFGSGKTVVQHQLAKWADAEIVVYVGCGERGNEMTDVLNEFPELIDPKTGQSLMKRTVLIANTSNMPVAAREASIYTGITIAEYYRDMGYSVAMMADSTSRWAEALREMSGRLEEMPGDEGYPAYLASRIADFYERAGKVKCLGSDGRDGSLTVIGAVSPPGGDISEPVTQSTLRIVKVFWGLDYALSYMRHFPAINWINSYSLYQDKIDEYLDGNVDSNFSDYRKQAMKLLQEESSLLEIVRLVGRDSLSDEDQIKLETSKSLREDFLQQNAFHETDTFCSLDKQAKMLDLILTFHKESLRALEEGAYVSEISKLAVREKITRAKNIPEDELQRFEEIKQEIKSQITDLVNGGER</sequence>
<dbReference type="Pfam" id="PF02874">
    <property type="entry name" value="ATP-synt_ab_N"/>
    <property type="match status" value="1"/>
</dbReference>
<keyword evidence="5 13" id="KW-0547">Nucleotide-binding</keyword>
<dbReference type="InterPro" id="IPR004100">
    <property type="entry name" value="ATPase_F1/V1/A1_a/bsu_N"/>
</dbReference>
<dbReference type="FunFam" id="3.40.50.300:FF:000675">
    <property type="entry name" value="V-type ATP synthase alpha chain"/>
    <property type="match status" value="1"/>
</dbReference>
<dbReference type="HOGENOM" id="CLU_008162_3_1_9"/>
<dbReference type="GO" id="GO:0005524">
    <property type="term" value="F:ATP binding"/>
    <property type="evidence" value="ECO:0007669"/>
    <property type="project" value="UniProtKB-UniRule"/>
</dbReference>
<dbReference type="Gene3D" id="2.40.30.20">
    <property type="match status" value="1"/>
</dbReference>
<reference evidence="18" key="1">
    <citation type="submission" date="2010-05" db="EMBL/GenBank/DDBJ databases">
        <authorList>
            <person name="Muzny D."/>
            <person name="Qin X."/>
            <person name="Buhay C."/>
            <person name="Dugan-Rocha S."/>
            <person name="Ding Y."/>
            <person name="Chen G."/>
            <person name="Hawes A."/>
            <person name="Holder M."/>
            <person name="Jhangiani S."/>
            <person name="Johnson A."/>
            <person name="Khan Z."/>
            <person name="Li Z."/>
            <person name="Liu W."/>
            <person name="Liu X."/>
            <person name="Perez L."/>
            <person name="Shen H."/>
            <person name="Wang Q."/>
            <person name="Watt J."/>
            <person name="Xi L."/>
            <person name="Xin Y."/>
            <person name="Zhou J."/>
            <person name="Deng J."/>
            <person name="Jiang H."/>
            <person name="Liu Y."/>
            <person name="Qu J."/>
            <person name="Song X.-Z."/>
            <person name="Zhang L."/>
            <person name="Villasana D."/>
            <person name="Johnson A."/>
            <person name="Liu J."/>
            <person name="Liyanage D."/>
            <person name="Lorensuhewa L."/>
            <person name="Robinson T."/>
            <person name="Song A."/>
            <person name="Song B.-B."/>
            <person name="Dinh H."/>
            <person name="Thornton R."/>
            <person name="Coyle M."/>
            <person name="Francisco L."/>
            <person name="Jackson L."/>
            <person name="Javaid M."/>
            <person name="Korchina V."/>
            <person name="Kovar C."/>
            <person name="Mata R."/>
            <person name="Mathew T."/>
            <person name="Ngo R."/>
            <person name="Nguyen L."/>
            <person name="Nguyen N."/>
            <person name="Okwuonu G."/>
            <person name="Ongeri F."/>
            <person name="Pham C."/>
            <person name="Simmons D."/>
            <person name="Wilczek-Boney K."/>
            <person name="Hale W."/>
            <person name="Jakkamsetti A."/>
            <person name="Pham P."/>
            <person name="Ruth R."/>
            <person name="San Lucas F."/>
            <person name="Warren J."/>
            <person name="Zhang J."/>
            <person name="Zhao Z."/>
            <person name="Zhou C."/>
            <person name="Zhu D."/>
            <person name="Lee S."/>
            <person name="Bess C."/>
            <person name="Blankenburg K."/>
            <person name="Forbes L."/>
            <person name="Fu Q."/>
            <person name="Gubbala S."/>
            <person name="Hirani K."/>
            <person name="Jayaseelan J.C."/>
            <person name="Lara F."/>
            <person name="Munidasa M."/>
            <person name="Palculict T."/>
            <person name="Patil S."/>
            <person name="Pu L.-L."/>
            <person name="Saada N."/>
            <person name="Tang L."/>
            <person name="Weissenberger G."/>
            <person name="Zhu Y."/>
            <person name="Hemphill L."/>
            <person name="Shang Y."/>
            <person name="Youmans B."/>
            <person name="Ayvaz T."/>
            <person name="Ross M."/>
            <person name="Santibanez J."/>
            <person name="Aqrawi P."/>
            <person name="Gross S."/>
            <person name="Joshi V."/>
            <person name="Fowler G."/>
            <person name="Nazareth L."/>
            <person name="Reid J."/>
            <person name="Worley K."/>
            <person name="Petrosino J."/>
            <person name="Highlander S."/>
            <person name="Gibbs R."/>
        </authorList>
    </citation>
    <scope>NUCLEOTIDE SEQUENCE [LARGE SCALE GENOMIC DNA]</scope>
    <source>
        <strain evidence="18">ATCC 53516</strain>
    </source>
</reference>
<comment type="catalytic activity">
    <reaction evidence="13">
        <text>ATP + H2O + 4 H(+)(in) = ADP + phosphate + 5 H(+)(out)</text>
        <dbReference type="Rhea" id="RHEA:57720"/>
        <dbReference type="ChEBI" id="CHEBI:15377"/>
        <dbReference type="ChEBI" id="CHEBI:15378"/>
        <dbReference type="ChEBI" id="CHEBI:30616"/>
        <dbReference type="ChEBI" id="CHEBI:43474"/>
        <dbReference type="ChEBI" id="CHEBI:456216"/>
        <dbReference type="EC" id="7.1.2.2"/>
    </reaction>
</comment>
<dbReference type="Pfam" id="PF16886">
    <property type="entry name" value="ATP-synt_ab_Xtn"/>
    <property type="match status" value="1"/>
</dbReference>
<dbReference type="InterPro" id="IPR024034">
    <property type="entry name" value="ATPase_F1/V1_b/a_C"/>
</dbReference>
<accession>D6SBJ5</accession>
<evidence type="ECO:0000256" key="5">
    <source>
        <dbReference type="ARBA" id="ARBA00022741"/>
    </source>
</evidence>
<dbReference type="SUPFAM" id="SSF47917">
    <property type="entry name" value="C-terminal domain of alpha and beta subunits of F1 ATP synthase"/>
    <property type="match status" value="1"/>
</dbReference>
<evidence type="ECO:0000256" key="11">
    <source>
        <dbReference type="ARBA" id="ARBA00031719"/>
    </source>
</evidence>
<evidence type="ECO:0000259" key="14">
    <source>
        <dbReference type="Pfam" id="PF00006"/>
    </source>
</evidence>
<dbReference type="GO" id="GO:0045259">
    <property type="term" value="C:proton-transporting ATP synthase complex"/>
    <property type="evidence" value="ECO:0007669"/>
    <property type="project" value="UniProtKB-ARBA"/>
</dbReference>
<dbReference type="SUPFAM" id="SSF52540">
    <property type="entry name" value="P-loop containing nucleoside triphosphate hydrolases"/>
    <property type="match status" value="1"/>
</dbReference>
<dbReference type="EC" id="7.1.2.2" evidence="2 13"/>
<evidence type="ECO:0000256" key="2">
    <source>
        <dbReference type="ARBA" id="ARBA00012473"/>
    </source>
</evidence>
<dbReference type="InterPro" id="IPR055190">
    <property type="entry name" value="ATP-synt_VA_C"/>
</dbReference>
<dbReference type="GO" id="GO:0046933">
    <property type="term" value="F:proton-transporting ATP synthase activity, rotational mechanism"/>
    <property type="evidence" value="ECO:0007669"/>
    <property type="project" value="UniProtKB-UniRule"/>
</dbReference>
<feature type="domain" description="ATPase F1/V1/A1 complex alpha/beta subunit nucleotide-binding" evidence="14">
    <location>
        <begin position="227"/>
        <end position="450"/>
    </location>
</feature>
<evidence type="ECO:0000256" key="4">
    <source>
        <dbReference type="ARBA" id="ARBA00022448"/>
    </source>
</evidence>
<dbReference type="Gene3D" id="1.10.1140.10">
    <property type="entry name" value="Bovine Mitochondrial F1-atpase, Atp Synthase Beta Chain, Chain D, domain 3"/>
    <property type="match status" value="1"/>
</dbReference>
<dbReference type="GO" id="GO:0042777">
    <property type="term" value="P:proton motive force-driven plasma membrane ATP synthesis"/>
    <property type="evidence" value="ECO:0007669"/>
    <property type="project" value="UniProtKB-UniRule"/>
</dbReference>
<dbReference type="SUPFAM" id="SSF50615">
    <property type="entry name" value="N-terminal domain of alpha and beta subunits of F1 ATP synthase"/>
    <property type="match status" value="1"/>
</dbReference>
<evidence type="ECO:0000256" key="6">
    <source>
        <dbReference type="ARBA" id="ARBA00022781"/>
    </source>
</evidence>
<evidence type="ECO:0000259" key="16">
    <source>
        <dbReference type="Pfam" id="PF16886"/>
    </source>
</evidence>
<evidence type="ECO:0000256" key="13">
    <source>
        <dbReference type="HAMAP-Rule" id="MF_00309"/>
    </source>
</evidence>
<dbReference type="eggNOG" id="COG1155">
    <property type="taxonomic scope" value="Bacteria"/>
</dbReference>
<evidence type="ECO:0000256" key="3">
    <source>
        <dbReference type="ARBA" id="ARBA00018003"/>
    </source>
</evidence>
<keyword evidence="8 13" id="KW-1278">Translocase</keyword>
<dbReference type="InterPro" id="IPR027417">
    <property type="entry name" value="P-loop_NTPase"/>
</dbReference>
<evidence type="ECO:0000259" key="17">
    <source>
        <dbReference type="Pfam" id="PF22919"/>
    </source>
</evidence>
<protein>
    <recommendedName>
        <fullName evidence="3 13">V-type ATP synthase alpha chain</fullName>
        <ecNumber evidence="2 13">7.1.2.2</ecNumber>
    </recommendedName>
    <alternativeName>
        <fullName evidence="11 13">V-ATPase subunit A</fullName>
    </alternativeName>
</protein>
<proteinExistence type="inferred from homology"/>
<dbReference type="InterPro" id="IPR031686">
    <property type="entry name" value="ATP-synth_a_Xtn"/>
</dbReference>
<comment type="function">
    <text evidence="12 13">Produces ATP from ADP in the presence of a proton gradient across the membrane. The V-type alpha chain is a catalytic subunit.</text>
</comment>
<dbReference type="FunFam" id="2.40.50.100:FF:000008">
    <property type="entry name" value="V-type proton ATPase catalytic subunit A"/>
    <property type="match status" value="1"/>
</dbReference>
<comment type="similarity">
    <text evidence="1 13">Belongs to the ATPase alpha/beta chains family.</text>
</comment>
<evidence type="ECO:0000256" key="10">
    <source>
        <dbReference type="ARBA" id="ARBA00023310"/>
    </source>
</evidence>
<dbReference type="InterPro" id="IPR020003">
    <property type="entry name" value="ATPase_a/bsu_AS"/>
</dbReference>
<keyword evidence="9 13" id="KW-0406">Ion transport</keyword>
<keyword evidence="6 13" id="KW-0375">Hydrogen ion transport</keyword>
<dbReference type="Gene3D" id="2.40.50.100">
    <property type="match status" value="1"/>
</dbReference>
<keyword evidence="10 13" id="KW-0066">ATP synthesis</keyword>
<feature type="domain" description="ATP synthase A/B type C-terminal" evidence="17">
    <location>
        <begin position="459"/>
        <end position="559"/>
    </location>
</feature>
<dbReference type="NCBIfam" id="NF003220">
    <property type="entry name" value="PRK04192.1"/>
    <property type="match status" value="1"/>
</dbReference>
<gene>
    <name evidence="13" type="primary">atpA</name>
    <name evidence="18" type="ORF">HMPREF0391_11817</name>
</gene>
<dbReference type="PANTHER" id="PTHR43607:SF1">
    <property type="entry name" value="H(+)-TRANSPORTING TWO-SECTOR ATPASE"/>
    <property type="match status" value="1"/>
</dbReference>
<dbReference type="InterPro" id="IPR022878">
    <property type="entry name" value="V-ATPase_asu"/>
</dbReference>
<dbReference type="FunFam" id="2.40.30.20:FF:000002">
    <property type="entry name" value="V-type proton ATPase catalytic subunit A"/>
    <property type="match status" value="1"/>
</dbReference>
<evidence type="ECO:0000259" key="15">
    <source>
        <dbReference type="Pfam" id="PF02874"/>
    </source>
</evidence>
<dbReference type="Proteomes" id="UP000004063">
    <property type="component" value="Chromosome"/>
</dbReference>
<feature type="binding site" evidence="13">
    <location>
        <begin position="247"/>
        <end position="254"/>
    </location>
    <ligand>
        <name>ATP</name>
        <dbReference type="ChEBI" id="CHEBI:30616"/>
    </ligand>
</feature>
<dbReference type="InterPro" id="IPR000194">
    <property type="entry name" value="ATPase_F1/V1/A1_a/bsu_nucl-bd"/>
</dbReference>
<organism evidence="18">
    <name type="scientific">Finegoldia magna ATCC 53516</name>
    <dbReference type="NCBI Taxonomy" id="525282"/>
    <lineage>
        <taxon>Bacteria</taxon>
        <taxon>Bacillati</taxon>
        <taxon>Bacillota</taxon>
        <taxon>Tissierellia</taxon>
        <taxon>Tissierellales</taxon>
        <taxon>Peptoniphilaceae</taxon>
        <taxon>Finegoldia</taxon>
    </lineage>
</organism>
<dbReference type="Pfam" id="PF22919">
    <property type="entry name" value="ATP-synt_VA_C"/>
    <property type="match status" value="1"/>
</dbReference>
<dbReference type="PANTHER" id="PTHR43607">
    <property type="entry name" value="V-TYPE PROTON ATPASE CATALYTIC SUBUNIT A"/>
    <property type="match status" value="1"/>
</dbReference>
<name>D6SBJ5_FINMA</name>
<dbReference type="Pfam" id="PF00006">
    <property type="entry name" value="ATP-synt_ab"/>
    <property type="match status" value="1"/>
</dbReference>
<dbReference type="EMBL" id="ACHM02000003">
    <property type="protein sequence ID" value="EFH92845.1"/>
    <property type="molecule type" value="Genomic_DNA"/>
</dbReference>
<feature type="domain" description="ATPase F1/V1/A1 complex alpha/beta subunit N-terminal" evidence="15">
    <location>
        <begin position="22"/>
        <end position="84"/>
    </location>
</feature>
<dbReference type="HAMAP" id="MF_00309">
    <property type="entry name" value="ATP_synth_A_arch"/>
    <property type="match status" value="1"/>
</dbReference>
<dbReference type="STRING" id="525282.HMPREF0391_11817"/>
<dbReference type="CDD" id="cd01134">
    <property type="entry name" value="V_A-ATPase_A"/>
    <property type="match status" value="1"/>
</dbReference>
<dbReference type="AlphaFoldDB" id="D6SBJ5"/>
<evidence type="ECO:0000256" key="1">
    <source>
        <dbReference type="ARBA" id="ARBA00008936"/>
    </source>
</evidence>